<organism evidence="11 12">
    <name type="scientific">Pokkaliibacter plantistimulans</name>
    <dbReference type="NCBI Taxonomy" id="1635171"/>
    <lineage>
        <taxon>Bacteria</taxon>
        <taxon>Pseudomonadati</taxon>
        <taxon>Pseudomonadota</taxon>
        <taxon>Gammaproteobacteria</taxon>
        <taxon>Oceanospirillales</taxon>
        <taxon>Balneatrichaceae</taxon>
        <taxon>Pokkaliibacter</taxon>
    </lineage>
</organism>
<dbReference type="CDD" id="cd03215">
    <property type="entry name" value="ABC_Carb_Monos_II"/>
    <property type="match status" value="1"/>
</dbReference>
<protein>
    <submittedName>
        <fullName evidence="11">Xylose transporter</fullName>
    </submittedName>
</protein>
<dbReference type="NCBIfam" id="TIGR02633">
    <property type="entry name" value="xylG"/>
    <property type="match status" value="1"/>
</dbReference>
<evidence type="ECO:0000256" key="3">
    <source>
        <dbReference type="ARBA" id="ARBA00022519"/>
    </source>
</evidence>
<keyword evidence="2" id="KW-1003">Cell membrane</keyword>
<dbReference type="PROSITE" id="PS00211">
    <property type="entry name" value="ABC_TRANSPORTER_1"/>
    <property type="match status" value="1"/>
</dbReference>
<comment type="caution">
    <text evidence="11">The sequence shown here is derived from an EMBL/GenBank/DDBJ whole genome shotgun (WGS) entry which is preliminary data.</text>
</comment>
<dbReference type="Proteomes" id="UP000248090">
    <property type="component" value="Unassembled WGS sequence"/>
</dbReference>
<dbReference type="CDD" id="cd03216">
    <property type="entry name" value="ABC_Carb_Monos_I"/>
    <property type="match status" value="1"/>
</dbReference>
<dbReference type="RefSeq" id="WP_110187005.1">
    <property type="nucleotide sequence ID" value="NZ_CP177354.1"/>
</dbReference>
<name>A0ABX5M1M3_9GAMM</name>
<dbReference type="InterPro" id="IPR013455">
    <property type="entry name" value="ABC_transptr_XylG"/>
</dbReference>
<evidence type="ECO:0000256" key="4">
    <source>
        <dbReference type="ARBA" id="ARBA00022597"/>
    </source>
</evidence>
<evidence type="ECO:0000256" key="2">
    <source>
        <dbReference type="ARBA" id="ARBA00022475"/>
    </source>
</evidence>
<dbReference type="PROSITE" id="PS50893">
    <property type="entry name" value="ABC_TRANSPORTER_2"/>
    <property type="match status" value="2"/>
</dbReference>
<evidence type="ECO:0000256" key="7">
    <source>
        <dbReference type="ARBA" id="ARBA00022840"/>
    </source>
</evidence>
<keyword evidence="4" id="KW-0762">Sugar transport</keyword>
<dbReference type="SMART" id="SM00382">
    <property type="entry name" value="AAA"/>
    <property type="match status" value="2"/>
</dbReference>
<dbReference type="InterPro" id="IPR003593">
    <property type="entry name" value="AAA+_ATPase"/>
</dbReference>
<keyword evidence="5" id="KW-0677">Repeat</keyword>
<keyword evidence="3" id="KW-0997">Cell inner membrane</keyword>
<dbReference type="NCBIfam" id="NF010069">
    <property type="entry name" value="PRK13549.1"/>
    <property type="match status" value="1"/>
</dbReference>
<evidence type="ECO:0000256" key="6">
    <source>
        <dbReference type="ARBA" id="ARBA00022741"/>
    </source>
</evidence>
<keyword evidence="8" id="KW-1278">Translocase</keyword>
<evidence type="ECO:0000256" key="8">
    <source>
        <dbReference type="ARBA" id="ARBA00022967"/>
    </source>
</evidence>
<dbReference type="SUPFAM" id="SSF52540">
    <property type="entry name" value="P-loop containing nucleoside triphosphate hydrolases"/>
    <property type="match status" value="2"/>
</dbReference>
<accession>A0ABX5M1M3</accession>
<dbReference type="Pfam" id="PF00005">
    <property type="entry name" value="ABC_tran"/>
    <property type="match status" value="2"/>
</dbReference>
<evidence type="ECO:0000259" key="10">
    <source>
        <dbReference type="PROSITE" id="PS50893"/>
    </source>
</evidence>
<dbReference type="InterPro" id="IPR003439">
    <property type="entry name" value="ABC_transporter-like_ATP-bd"/>
</dbReference>
<evidence type="ECO:0000256" key="9">
    <source>
        <dbReference type="ARBA" id="ARBA00023136"/>
    </source>
</evidence>
<evidence type="ECO:0000256" key="1">
    <source>
        <dbReference type="ARBA" id="ARBA00022448"/>
    </source>
</evidence>
<keyword evidence="7" id="KW-0067">ATP-binding</keyword>
<dbReference type="InterPro" id="IPR017871">
    <property type="entry name" value="ABC_transporter-like_CS"/>
</dbReference>
<dbReference type="PANTHER" id="PTHR43790:SF1">
    <property type="entry name" value="XYLOSE IMPORT ATP-BINDING PROTEIN XYLG"/>
    <property type="match status" value="1"/>
</dbReference>
<dbReference type="PANTHER" id="PTHR43790">
    <property type="entry name" value="CARBOHYDRATE TRANSPORT ATP-BINDING PROTEIN MG119-RELATED"/>
    <property type="match status" value="1"/>
</dbReference>
<keyword evidence="6" id="KW-0547">Nucleotide-binding</keyword>
<dbReference type="EMBL" id="LAPT01000037">
    <property type="protein sequence ID" value="PXF31628.1"/>
    <property type="molecule type" value="Genomic_DNA"/>
</dbReference>
<sequence>MALLEMRRINKTFGQVKALDGIDLQLQTGEVLSLCGENGSGKSTLMKILSGVYPSGDYEGEIWLAGERIRARGLRDMEALGVVMIHQELTLVKQLSIQDNLFLGCEPHQHGVLNEARMYQRACQLLQRVHLDIDPDTLVADLGVGQQQLVEIAKALGKEARLLILDEPTAPLTEREAQLLLGLIGELRQQGVSCIFISHKLSEVKAISDLICVIRDGVHIATREARQLSSDDIVTLMVGREIRQLFPREPHAIGDVVLEVGPVTAWDRQRPGVQRVQNVSFSVREGEIVGIAGLVGSGRTELMECLFASYEGRYQCPLRLRGQALQFRDNRQALAQGIVMVPEDRKRHGIVPILGVGDNITLAALPTLRRHGLLCEASETVAINDGIRRLRVKTAAASLPISQLSGGNQQKAILARCLMLHPRILILDEPTRGIDVGAKYEIYKLIYELARQGIAILMVSSELPEVLGISDRVLVMHNGQLKGDLPNDGLTQEAIMGCALRQEEASHAG</sequence>
<evidence type="ECO:0000256" key="5">
    <source>
        <dbReference type="ARBA" id="ARBA00022737"/>
    </source>
</evidence>
<proteinExistence type="predicted"/>
<evidence type="ECO:0000313" key="11">
    <source>
        <dbReference type="EMBL" id="PXF31628.1"/>
    </source>
</evidence>
<dbReference type="Gene3D" id="3.40.50.300">
    <property type="entry name" value="P-loop containing nucleotide triphosphate hydrolases"/>
    <property type="match status" value="2"/>
</dbReference>
<keyword evidence="12" id="KW-1185">Reference proteome</keyword>
<feature type="domain" description="ABC transporter" evidence="10">
    <location>
        <begin position="258"/>
        <end position="503"/>
    </location>
</feature>
<dbReference type="InterPro" id="IPR027417">
    <property type="entry name" value="P-loop_NTPase"/>
</dbReference>
<gene>
    <name evidence="11" type="ORF">WH50_08960</name>
</gene>
<keyword evidence="1" id="KW-0813">Transport</keyword>
<keyword evidence="9" id="KW-0472">Membrane</keyword>
<feature type="domain" description="ABC transporter" evidence="10">
    <location>
        <begin position="4"/>
        <end position="241"/>
    </location>
</feature>
<reference evidence="11 12" key="1">
    <citation type="submission" date="2015-03" db="EMBL/GenBank/DDBJ databases">
        <authorList>
            <person name="Krishnan R."/>
            <person name="Midha S."/>
            <person name="Patil P.B."/>
            <person name="Rameshkumar N."/>
        </authorList>
    </citation>
    <scope>NUCLEOTIDE SEQUENCE [LARGE SCALE GENOMIC DNA]</scope>
    <source>
        <strain evidence="11 12">L1E11</strain>
    </source>
</reference>
<evidence type="ECO:0000313" key="12">
    <source>
        <dbReference type="Proteomes" id="UP000248090"/>
    </source>
</evidence>
<dbReference type="InterPro" id="IPR050107">
    <property type="entry name" value="ABC_carbohydrate_import_ATPase"/>
</dbReference>